<evidence type="ECO:0000256" key="1">
    <source>
        <dbReference type="SAM" id="SignalP"/>
    </source>
</evidence>
<feature type="signal peptide" evidence="1">
    <location>
        <begin position="1"/>
        <end position="19"/>
    </location>
</feature>
<accession>A0ABT3GSJ7</accession>
<dbReference type="Proteomes" id="UP001320876">
    <property type="component" value="Unassembled WGS sequence"/>
</dbReference>
<evidence type="ECO:0000313" key="3">
    <source>
        <dbReference type="Proteomes" id="UP001320876"/>
    </source>
</evidence>
<reference evidence="2 3" key="1">
    <citation type="submission" date="2022-10" db="EMBL/GenBank/DDBJ databases">
        <title>Luteolibacter arcticus strain CCTCC AB 2014275, whole genome shotgun sequencing project.</title>
        <authorList>
            <person name="Zhao G."/>
            <person name="Shen L."/>
        </authorList>
    </citation>
    <scope>NUCLEOTIDE SEQUENCE [LARGE SCALE GENOMIC DNA]</scope>
    <source>
        <strain evidence="2 3">CCTCC AB 2014275</strain>
    </source>
</reference>
<dbReference type="EMBL" id="JAPDDT010000028">
    <property type="protein sequence ID" value="MCW1926509.1"/>
    <property type="molecule type" value="Genomic_DNA"/>
</dbReference>
<organism evidence="2 3">
    <name type="scientific">Luteolibacter arcticus</name>
    <dbReference type="NCBI Taxonomy" id="1581411"/>
    <lineage>
        <taxon>Bacteria</taxon>
        <taxon>Pseudomonadati</taxon>
        <taxon>Verrucomicrobiota</taxon>
        <taxon>Verrucomicrobiia</taxon>
        <taxon>Verrucomicrobiales</taxon>
        <taxon>Verrucomicrobiaceae</taxon>
        <taxon>Luteolibacter</taxon>
    </lineage>
</organism>
<feature type="chain" id="PRO_5046114226" evidence="1">
    <location>
        <begin position="20"/>
        <end position="168"/>
    </location>
</feature>
<keyword evidence="1" id="KW-0732">Signal</keyword>
<comment type="caution">
    <text evidence="2">The sequence shown here is derived from an EMBL/GenBank/DDBJ whole genome shotgun (WGS) entry which is preliminary data.</text>
</comment>
<evidence type="ECO:0000313" key="2">
    <source>
        <dbReference type="EMBL" id="MCW1926509.1"/>
    </source>
</evidence>
<name>A0ABT3GSJ7_9BACT</name>
<protein>
    <submittedName>
        <fullName evidence="2">Uncharacterized protein</fullName>
    </submittedName>
</protein>
<proteinExistence type="predicted"/>
<sequence length="168" mass="18877">MIFSRLAPLFLAALAPLSAANFPVVPPSDRVLTVEQVKTFWVTRLRSQPLPAKVTPLHPERNTARRAEIQRRRGLMEEIRAGHHDLAARLVCLSHNVDAWSRLGDEPKSDASEQRLIRLREHVAKLATLEAQREAAVKVGEAADRMVARGEEIQRLKDLLARQDELCG</sequence>
<dbReference type="RefSeq" id="WP_264490617.1">
    <property type="nucleotide sequence ID" value="NZ_JAPDDT010000028.1"/>
</dbReference>
<keyword evidence="3" id="KW-1185">Reference proteome</keyword>
<gene>
    <name evidence="2" type="ORF">OKA05_28415</name>
</gene>